<feature type="domain" description="RING-type" evidence="6">
    <location>
        <begin position="1330"/>
        <end position="1374"/>
    </location>
</feature>
<evidence type="ECO:0000256" key="2">
    <source>
        <dbReference type="ARBA" id="ARBA00022771"/>
    </source>
</evidence>
<dbReference type="GO" id="GO:0006511">
    <property type="term" value="P:ubiquitin-dependent protein catabolic process"/>
    <property type="evidence" value="ECO:0007669"/>
    <property type="project" value="TreeGrafter"/>
</dbReference>
<evidence type="ECO:0000256" key="5">
    <source>
        <dbReference type="SAM" id="MobiDB-lite"/>
    </source>
</evidence>
<reference evidence="8" key="1">
    <citation type="submission" date="2021-02" db="EMBL/GenBank/DDBJ databases">
        <authorList>
            <person name="Dougan E. K."/>
            <person name="Rhodes N."/>
            <person name="Thang M."/>
            <person name="Chan C."/>
        </authorList>
    </citation>
    <scope>NUCLEOTIDE SEQUENCE</scope>
</reference>
<dbReference type="PROSITE" id="PS50103">
    <property type="entry name" value="ZF_C3H1"/>
    <property type="match status" value="1"/>
</dbReference>
<dbReference type="CDD" id="cd16473">
    <property type="entry name" value="RING-H2_RNF103"/>
    <property type="match status" value="1"/>
</dbReference>
<dbReference type="Pfam" id="PF07727">
    <property type="entry name" value="RVT_2"/>
    <property type="match status" value="1"/>
</dbReference>
<feature type="region of interest" description="Disordered" evidence="5">
    <location>
        <begin position="951"/>
        <end position="972"/>
    </location>
</feature>
<protein>
    <recommendedName>
        <fullName evidence="10">RING-type E3 ubiquitin transferase</fullName>
    </recommendedName>
</protein>
<dbReference type="SUPFAM" id="SSF57850">
    <property type="entry name" value="RING/U-box"/>
    <property type="match status" value="1"/>
</dbReference>
<dbReference type="GO" id="GO:0008270">
    <property type="term" value="F:zinc ion binding"/>
    <property type="evidence" value="ECO:0007669"/>
    <property type="project" value="UniProtKB-KW"/>
</dbReference>
<evidence type="ECO:0000256" key="4">
    <source>
        <dbReference type="PROSITE-ProRule" id="PRU00723"/>
    </source>
</evidence>
<accession>A0A813ETN8</accession>
<feature type="region of interest" description="Disordered" evidence="5">
    <location>
        <begin position="644"/>
        <end position="688"/>
    </location>
</feature>
<dbReference type="Gene3D" id="3.30.40.10">
    <property type="entry name" value="Zinc/RING finger domain, C3HC4 (zinc finger)"/>
    <property type="match status" value="1"/>
</dbReference>
<dbReference type="InterPro" id="IPR000571">
    <property type="entry name" value="Znf_CCCH"/>
</dbReference>
<comment type="caution">
    <text evidence="8">The sequence shown here is derived from an EMBL/GenBank/DDBJ whole genome shotgun (WGS) entry which is preliminary data.</text>
</comment>
<feature type="compositionally biased region" description="Basic and acidic residues" evidence="5">
    <location>
        <begin position="311"/>
        <end position="325"/>
    </location>
</feature>
<dbReference type="EMBL" id="CAJNNV010015040">
    <property type="protein sequence ID" value="CAE8603109.1"/>
    <property type="molecule type" value="Genomic_DNA"/>
</dbReference>
<sequence>MPSVPEAQPPDISLATDNDNVRFGSVALAEMSVEIADSQAHQRYMPAQQGDPVIFGPGTAHCQYFHMSETNVRNHVNVSVAAPRGEGAGLGDLLGNRPPVQCLACRRLMDHFPTDCRKCHASLCRVCIQDGKCNRCVQAESDIGMSLGDSSACFSSVSDVLQSRLPTAASGFQSMASSLDAAAGRPPELDHLPRGPPLAKSSQPSVQSESRRFLPQSRDSSEERFTEYLGSACNSYCEQLRSERSAASANGRAQKISERVAESTLAEALEALRMRALKSQKEQMRSHMRRLRQKDSAPADIPIQFLKSRTVIKETPDLPKVKNNERAPPPSRQKVPKDDSPPGSESSSSDDSSDSSHAGPPPLIESTSKDRQDKKPVPDPPPGGGGDSPSKDTGDALPTLKPGKEAESSKISIAKAREFKGLEGSASGRPDECFAWLSKAHEDGATFESLSDTGSFKTLDMKFATALTEISTGPLGVKITTLADEEASRGRLIKGRQLYLAILEWRKLDEARGAFFSLKDLMAINRQGSGFAALEGFLSRWDYVVSGLAKAQDCNALEILFLDQIEACKAELGDELAQCRFLDVEEQTTKEKAAVKKAVKAAAASAASTSPGQANALSASQKGKNGAPAAVELAAPAISFEQAKSNGTLPPLARRTMRSRTPREGEKKSGTKSPRAGSPAGKGQLPSKFFKEGSGTCANGDKCTFSHAPKVAAMTVVVAASPVSSSAPARSVRFCGKISAALVRVSCMFQGMTRNLMCAPRDLGYHRSQPSAQFESRRIARAQAFQLASECGHAFNEPIMPLPLLVSAAAVSTENGPTRYFADTGAGKDLVSRGELSAQQLRCLRKPRQKFTLRAAAGIIEAKEEVDLDVPLKAKSDCLQGSRAMLEASGLPTSVTNPASSFPGIMFPFGAVISFRPPGERGKQTVPYLLGGESELQADVINFLEASRRVPITPQPRRDKQSNPPLWSSLVTKTLHPSDPMSRCKEALDAVKAERVALLETDTWDQSNPMEKKTGIAKCPDAHFASLFSIVGIKNHESPADHKWKGRIVFGSDKIKTAAEAQAFFDELTSTPASMQAGRCLLAGKSSRPWLRLKQSDCLRAYVQSFLGVPNKIFVDMPRAWWPPEWAGKFDHPVVDLRKALYGHPLAGERWRQRLEDELLALGFHEIEGWPSVYAKCDGIKQATVFVVYVDDLVMVGGEDLDIAIAGLRKHIDMEEKTGLKLKNADTPFAPELPRDQQVKLMEETGTFSAEAASLLMKPMYGARLARPDLCVTQILDLPPEERSANLERYARCMTVRFRRRKANQEELDLQALMPSSLAQSPEVWEYTSCAICLCEFAEGEELRRAPCAGGHAFHPKCLRGWLDRSHATCPVCRGGEGDGRGGRSKPQGGRFGADALAEFVTRRMRSGKVDLTVSKANHERAEMAIRQLRDPMPCLKPEVKEEPETKATDSGSKLAKATRPKQDLDLPAIFSAALTARKAEQRAAAMRRNSSKTEERETW</sequence>
<dbReference type="GO" id="GO:0061630">
    <property type="term" value="F:ubiquitin protein ligase activity"/>
    <property type="evidence" value="ECO:0007669"/>
    <property type="project" value="TreeGrafter"/>
</dbReference>
<dbReference type="PROSITE" id="PS50089">
    <property type="entry name" value="ZF_RING_2"/>
    <property type="match status" value="1"/>
</dbReference>
<dbReference type="PANTHER" id="PTHR45931:SF3">
    <property type="entry name" value="RING ZINC FINGER-CONTAINING PROTEIN"/>
    <property type="match status" value="1"/>
</dbReference>
<feature type="domain" description="C3H1-type" evidence="7">
    <location>
        <begin position="681"/>
        <end position="710"/>
    </location>
</feature>
<dbReference type="InterPro" id="IPR051834">
    <property type="entry name" value="RING_finger_E3_ligase"/>
</dbReference>
<name>A0A813ETN8_POLGL</name>
<organism evidence="8 9">
    <name type="scientific">Polarella glacialis</name>
    <name type="common">Dinoflagellate</name>
    <dbReference type="NCBI Taxonomy" id="89957"/>
    <lineage>
        <taxon>Eukaryota</taxon>
        <taxon>Sar</taxon>
        <taxon>Alveolata</taxon>
        <taxon>Dinophyceae</taxon>
        <taxon>Suessiales</taxon>
        <taxon>Suessiaceae</taxon>
        <taxon>Polarella</taxon>
    </lineage>
</organism>
<feature type="region of interest" description="Disordered" evidence="5">
    <location>
        <begin position="1479"/>
        <end position="1500"/>
    </location>
</feature>
<feature type="compositionally biased region" description="Low complexity" evidence="5">
    <location>
        <begin position="341"/>
        <end position="358"/>
    </location>
</feature>
<keyword evidence="2 4" id="KW-0863">Zinc-finger</keyword>
<feature type="region of interest" description="Disordered" evidence="5">
    <location>
        <begin position="178"/>
        <end position="221"/>
    </location>
</feature>
<dbReference type="InterPro" id="IPR001841">
    <property type="entry name" value="Znf_RING"/>
</dbReference>
<evidence type="ECO:0000259" key="7">
    <source>
        <dbReference type="PROSITE" id="PS50103"/>
    </source>
</evidence>
<dbReference type="SMART" id="SM00744">
    <property type="entry name" value="RINGv"/>
    <property type="match status" value="1"/>
</dbReference>
<keyword evidence="1 4" id="KW-0479">Metal-binding</keyword>
<evidence type="ECO:0000256" key="3">
    <source>
        <dbReference type="ARBA" id="ARBA00022833"/>
    </source>
</evidence>
<dbReference type="Pfam" id="PF13639">
    <property type="entry name" value="zf-RING_2"/>
    <property type="match status" value="1"/>
</dbReference>
<feature type="zinc finger region" description="C3H1-type" evidence="4">
    <location>
        <begin position="681"/>
        <end position="710"/>
    </location>
</feature>
<evidence type="ECO:0000259" key="6">
    <source>
        <dbReference type="PROSITE" id="PS50089"/>
    </source>
</evidence>
<feature type="region of interest" description="Disordered" evidence="5">
    <location>
        <begin position="278"/>
        <end position="411"/>
    </location>
</feature>
<feature type="region of interest" description="Disordered" evidence="5">
    <location>
        <begin position="1439"/>
        <end position="1462"/>
    </location>
</feature>
<dbReference type="PANTHER" id="PTHR45931">
    <property type="entry name" value="SI:CH211-59O9.10"/>
    <property type="match status" value="1"/>
</dbReference>
<keyword evidence="3 4" id="KW-0862">Zinc</keyword>
<evidence type="ECO:0000313" key="8">
    <source>
        <dbReference type="EMBL" id="CAE8603109.1"/>
    </source>
</evidence>
<evidence type="ECO:0008006" key="10">
    <source>
        <dbReference type="Google" id="ProtNLM"/>
    </source>
</evidence>
<dbReference type="OrthoDB" id="9984778at2759"/>
<evidence type="ECO:0000256" key="1">
    <source>
        <dbReference type="ARBA" id="ARBA00022723"/>
    </source>
</evidence>
<proteinExistence type="predicted"/>
<keyword evidence="9" id="KW-1185">Reference proteome</keyword>
<dbReference type="InterPro" id="IPR013083">
    <property type="entry name" value="Znf_RING/FYVE/PHD"/>
</dbReference>
<dbReference type="Proteomes" id="UP000654075">
    <property type="component" value="Unassembled WGS sequence"/>
</dbReference>
<dbReference type="InterPro" id="IPR013103">
    <property type="entry name" value="RVT_2"/>
</dbReference>
<feature type="compositionally biased region" description="Basic and acidic residues" evidence="5">
    <location>
        <begin position="367"/>
        <end position="377"/>
    </location>
</feature>
<evidence type="ECO:0000313" key="9">
    <source>
        <dbReference type="Proteomes" id="UP000654075"/>
    </source>
</evidence>
<dbReference type="GO" id="GO:0005634">
    <property type="term" value="C:nucleus"/>
    <property type="evidence" value="ECO:0007669"/>
    <property type="project" value="TreeGrafter"/>
</dbReference>
<gene>
    <name evidence="8" type="ORF">PGLA1383_LOCUS21327</name>
</gene>
<dbReference type="InterPro" id="IPR011016">
    <property type="entry name" value="Znf_RING-CH"/>
</dbReference>
<feature type="compositionally biased region" description="Basic and acidic residues" evidence="5">
    <location>
        <begin position="1439"/>
        <end position="1448"/>
    </location>
</feature>
<feature type="compositionally biased region" description="Polar residues" evidence="5">
    <location>
        <begin position="962"/>
        <end position="972"/>
    </location>
</feature>